<comment type="catalytic activity">
    <reaction evidence="5">
        <text>pyridoxine 5'-phosphate + O2 = pyridoxal 5'-phosphate + H2O2</text>
        <dbReference type="Rhea" id="RHEA:15149"/>
        <dbReference type="ChEBI" id="CHEBI:15379"/>
        <dbReference type="ChEBI" id="CHEBI:16240"/>
        <dbReference type="ChEBI" id="CHEBI:58589"/>
        <dbReference type="ChEBI" id="CHEBI:597326"/>
        <dbReference type="EC" id="1.4.3.5"/>
    </reaction>
</comment>
<evidence type="ECO:0000256" key="5">
    <source>
        <dbReference type="HAMAP-Rule" id="MF_01629"/>
    </source>
</evidence>
<dbReference type="InterPro" id="IPR012349">
    <property type="entry name" value="Split_barrel_FMN-bd"/>
</dbReference>
<dbReference type="PANTHER" id="PTHR10851:SF0">
    <property type="entry name" value="PYRIDOXINE-5'-PHOSPHATE OXIDASE"/>
    <property type="match status" value="1"/>
</dbReference>
<comment type="subunit">
    <text evidence="5">Homodimer.</text>
</comment>
<dbReference type="PIRSF" id="PIRSF000190">
    <property type="entry name" value="Pyd_amn-ph_oxd"/>
    <property type="match status" value="1"/>
</dbReference>
<gene>
    <name evidence="5 10" type="primary">pdxH</name>
    <name evidence="10" type="ORF">CF67_05001</name>
</gene>
<dbReference type="SUPFAM" id="SSF50475">
    <property type="entry name" value="FMN-binding split barrel"/>
    <property type="match status" value="1"/>
</dbReference>
<keyword evidence="5" id="KW-0664">Pyridoxine biosynthesis</keyword>
<dbReference type="InterPro" id="IPR019576">
    <property type="entry name" value="Pyridoxamine_oxidase_dimer_C"/>
</dbReference>
<keyword evidence="3 5" id="KW-0288">FMN</keyword>
<feature type="binding site" evidence="5 6">
    <location>
        <position position="122"/>
    </location>
    <ligand>
        <name>substrate</name>
    </ligand>
</feature>
<feature type="binding site" evidence="5 7">
    <location>
        <position position="194"/>
    </location>
    <ligand>
        <name>FMN</name>
        <dbReference type="ChEBI" id="CHEBI:58210"/>
    </ligand>
</feature>
<dbReference type="EMBL" id="JGVK01000028">
    <property type="protein sequence ID" value="KEY91026.1"/>
    <property type="molecule type" value="Genomic_DNA"/>
</dbReference>
<dbReference type="Pfam" id="PF01243">
    <property type="entry name" value="PNPOx_N"/>
    <property type="match status" value="1"/>
</dbReference>
<comment type="function">
    <text evidence="5">Catalyzes the oxidation of either pyridoxine 5'-phosphate (PNP) or pyridoxamine 5'-phosphate (PMP) into pyridoxal 5'-phosphate (PLP).</text>
</comment>
<dbReference type="AlphaFoldDB" id="A0A084CMJ7"/>
<dbReference type="RefSeq" id="WP_034414783.1">
    <property type="nucleotide sequence ID" value="NZ_JGVK01000028.1"/>
</dbReference>
<feature type="binding site" evidence="5 7">
    <location>
        <begin position="60"/>
        <end position="65"/>
    </location>
    <ligand>
        <name>FMN</name>
        <dbReference type="ChEBI" id="CHEBI:58210"/>
    </ligand>
</feature>
<feature type="binding site" evidence="5 7">
    <location>
        <position position="81"/>
    </location>
    <ligand>
        <name>FMN</name>
        <dbReference type="ChEBI" id="CHEBI:58210"/>
    </ligand>
</feature>
<dbReference type="PANTHER" id="PTHR10851">
    <property type="entry name" value="PYRIDOXINE-5-PHOSPHATE OXIDASE"/>
    <property type="match status" value="1"/>
</dbReference>
<feature type="binding site" evidence="5 7">
    <location>
        <begin position="75"/>
        <end position="76"/>
    </location>
    <ligand>
        <name>FMN</name>
        <dbReference type="ChEBI" id="CHEBI:58210"/>
    </ligand>
</feature>
<comment type="cofactor">
    <cofactor evidence="5 7">
        <name>FMN</name>
        <dbReference type="ChEBI" id="CHEBI:58210"/>
    </cofactor>
    <text evidence="5 7">Binds 1 FMN per subunit.</text>
</comment>
<dbReference type="Proteomes" id="UP000053784">
    <property type="component" value="Unassembled WGS sequence"/>
</dbReference>
<dbReference type="NCBIfam" id="TIGR00558">
    <property type="entry name" value="pdxH"/>
    <property type="match status" value="1"/>
</dbReference>
<evidence type="ECO:0000256" key="6">
    <source>
        <dbReference type="PIRSR" id="PIRSR000190-1"/>
    </source>
</evidence>
<feature type="domain" description="Pyridoxine 5'-phosphate oxidase dimerisation C-terminal" evidence="9">
    <location>
        <begin position="171"/>
        <end position="211"/>
    </location>
</feature>
<feature type="binding site" evidence="5 7">
    <location>
        <position position="82"/>
    </location>
    <ligand>
        <name>FMN</name>
        <dbReference type="ChEBI" id="CHEBI:58210"/>
    </ligand>
</feature>
<feature type="binding site" evidence="5 7">
    <location>
        <position position="104"/>
    </location>
    <ligand>
        <name>FMN</name>
        <dbReference type="ChEBI" id="CHEBI:58210"/>
    </ligand>
</feature>
<evidence type="ECO:0000259" key="9">
    <source>
        <dbReference type="Pfam" id="PF10590"/>
    </source>
</evidence>
<dbReference type="GO" id="GO:0004733">
    <property type="term" value="F:pyridoxamine phosphate oxidase activity"/>
    <property type="evidence" value="ECO:0007669"/>
    <property type="project" value="UniProtKB-UniRule"/>
</dbReference>
<dbReference type="OrthoDB" id="9780392at2"/>
<dbReference type="InterPro" id="IPR000659">
    <property type="entry name" value="Pyridox_Oxase"/>
</dbReference>
<keyword evidence="4 5" id="KW-0560">Oxidoreductase</keyword>
<feature type="binding site" evidence="5 6">
    <location>
        <position position="65"/>
    </location>
    <ligand>
        <name>substrate</name>
    </ligand>
</feature>
<keyword evidence="11" id="KW-1185">Reference proteome</keyword>
<feature type="binding site" evidence="5 7">
    <location>
        <position position="184"/>
    </location>
    <ligand>
        <name>FMN</name>
        <dbReference type="ChEBI" id="CHEBI:58210"/>
    </ligand>
</feature>
<dbReference type="GO" id="GO:0010181">
    <property type="term" value="F:FMN binding"/>
    <property type="evidence" value="ECO:0007669"/>
    <property type="project" value="UniProtKB-UniRule"/>
</dbReference>
<dbReference type="NCBIfam" id="NF004231">
    <property type="entry name" value="PRK05679.1"/>
    <property type="match status" value="1"/>
</dbReference>
<proteinExistence type="inferred from homology"/>
<dbReference type="InterPro" id="IPR011576">
    <property type="entry name" value="Pyridox_Oxase_N"/>
</dbReference>
<evidence type="ECO:0000256" key="2">
    <source>
        <dbReference type="ARBA" id="ARBA00022630"/>
    </source>
</evidence>
<feature type="binding site" evidence="5 7">
    <location>
        <begin position="139"/>
        <end position="140"/>
    </location>
    <ligand>
        <name>FMN</name>
        <dbReference type="ChEBI" id="CHEBI:58210"/>
    </ligand>
</feature>
<comment type="catalytic activity">
    <reaction evidence="5">
        <text>pyridoxamine 5'-phosphate + O2 + H2O = pyridoxal 5'-phosphate + H2O2 + NH4(+)</text>
        <dbReference type="Rhea" id="RHEA:15817"/>
        <dbReference type="ChEBI" id="CHEBI:15377"/>
        <dbReference type="ChEBI" id="CHEBI:15379"/>
        <dbReference type="ChEBI" id="CHEBI:16240"/>
        <dbReference type="ChEBI" id="CHEBI:28938"/>
        <dbReference type="ChEBI" id="CHEBI:58451"/>
        <dbReference type="ChEBI" id="CHEBI:597326"/>
        <dbReference type="EC" id="1.4.3.5"/>
    </reaction>
</comment>
<evidence type="ECO:0000313" key="10">
    <source>
        <dbReference type="EMBL" id="KEY91026.1"/>
    </source>
</evidence>
<comment type="caution">
    <text evidence="10">The sequence shown here is derived from an EMBL/GenBank/DDBJ whole genome shotgun (WGS) entry which is preliminary data.</text>
</comment>
<feature type="binding site" evidence="5 6">
    <location>
        <position position="126"/>
    </location>
    <ligand>
        <name>substrate</name>
    </ligand>
</feature>
<dbReference type="Gene3D" id="2.30.110.10">
    <property type="entry name" value="Electron Transport, Fmn-binding Protein, Chain A"/>
    <property type="match status" value="1"/>
</dbReference>
<comment type="similarity">
    <text evidence="1 5">Belongs to the pyridoxamine 5'-phosphate oxidase family.</text>
</comment>
<name>A0A084CMJ7_9GAMM</name>
<feature type="binding site" evidence="5 6">
    <location>
        <position position="130"/>
    </location>
    <ligand>
        <name>substrate</name>
    </ligand>
</feature>
<keyword evidence="2 5" id="KW-0285">Flavoprotein</keyword>
<reference evidence="10 11" key="1">
    <citation type="submission" date="2014-03" db="EMBL/GenBank/DDBJ databases">
        <title>Selection and divergence in the genomes of co-occurring obligate luminous symbionts with specific hosts.</title>
        <authorList>
            <person name="Hendry T.A."/>
            <person name="de Wet J.R."/>
            <person name="Dunlap P.V."/>
        </authorList>
    </citation>
    <scope>NUCLEOTIDE SEQUENCE [LARGE SCALE GENOMIC DNA]</scope>
    <source>
        <strain evidence="10 11">Ppalp.1</strain>
    </source>
</reference>
<evidence type="ECO:0000256" key="3">
    <source>
        <dbReference type="ARBA" id="ARBA00022643"/>
    </source>
</evidence>
<evidence type="ECO:0000256" key="4">
    <source>
        <dbReference type="ARBA" id="ARBA00023002"/>
    </source>
</evidence>
<feature type="domain" description="Pyridoxamine 5'-phosphate oxidase N-terminal" evidence="8">
    <location>
        <begin position="32"/>
        <end position="158"/>
    </location>
</feature>
<sequence length="211" mass="24968">MDLSDFRREYVKTSLRRKNLKLDPIDQFNFWLQEAIDARLIDPTAMTIATVNKEGQPFQRVVLLKSVNKCGFVFYTNFASRKANHIKLNNKVSLHFSWCSMERQVHVTGTAKRLTKMENVRYFSSRPKESQIASIVSKQSSKISTHSVLEGKFLELQQKFERREVPIPNYWGGFRIRPETIEFWQGGRHRLHDRFLFTKCENRWKVDRLAP</sequence>
<feature type="binding site" evidence="5 6">
    <location>
        <begin position="190"/>
        <end position="192"/>
    </location>
    <ligand>
        <name>substrate</name>
    </ligand>
</feature>
<dbReference type="eggNOG" id="COG0259">
    <property type="taxonomic scope" value="Bacteria"/>
</dbReference>
<comment type="pathway">
    <text evidence="5">Cofactor metabolism; pyridoxal 5'-phosphate salvage; pyridoxal 5'-phosphate from pyridoxine 5'-phosphate: step 1/1.</text>
</comment>
<protein>
    <recommendedName>
        <fullName evidence="5">Pyridoxine/pyridoxamine 5'-phosphate oxidase</fullName>
        <ecNumber evidence="5">1.4.3.5</ecNumber>
    </recommendedName>
    <alternativeName>
        <fullName evidence="5">PNP/PMP oxidase</fullName>
        <shortName evidence="5">PNPOx</shortName>
    </alternativeName>
    <alternativeName>
        <fullName evidence="5">Pyridoxal 5'-phosphate synthase</fullName>
    </alternativeName>
</protein>
<evidence type="ECO:0000259" key="8">
    <source>
        <dbReference type="Pfam" id="PF01243"/>
    </source>
</evidence>
<dbReference type="GO" id="GO:0008615">
    <property type="term" value="P:pyridoxine biosynthetic process"/>
    <property type="evidence" value="ECO:0007669"/>
    <property type="project" value="UniProtKB-UniRule"/>
</dbReference>
<organism evidence="10 11">
    <name type="scientific">Candidatus Photodesmus blepharonis</name>
    <dbReference type="NCBI Taxonomy" id="1179155"/>
    <lineage>
        <taxon>Bacteria</taxon>
        <taxon>Pseudomonadati</taxon>
        <taxon>Pseudomonadota</taxon>
        <taxon>Gammaproteobacteria</taxon>
        <taxon>Vibrionales</taxon>
        <taxon>Vibrionaceae</taxon>
        <taxon>Candidatus Photodesmus</taxon>
    </lineage>
</organism>
<dbReference type="STRING" id="1179155.CF67_05001"/>
<evidence type="ECO:0000313" key="11">
    <source>
        <dbReference type="Proteomes" id="UP000053784"/>
    </source>
</evidence>
<dbReference type="InterPro" id="IPR019740">
    <property type="entry name" value="Pyridox_Oxase_CS"/>
</dbReference>
<comment type="pathway">
    <text evidence="5">Cofactor metabolism; pyridoxal 5'-phosphate salvage; pyridoxal 5'-phosphate from pyridoxamine 5'-phosphate: step 1/1.</text>
</comment>
<accession>A0A084CMJ7</accession>
<dbReference type="PROSITE" id="PS01064">
    <property type="entry name" value="PYRIDOX_OXIDASE"/>
    <property type="match status" value="1"/>
</dbReference>
<dbReference type="Pfam" id="PF10590">
    <property type="entry name" value="PNP_phzG_C"/>
    <property type="match status" value="1"/>
</dbReference>
<feature type="binding site" evidence="6">
    <location>
        <begin position="7"/>
        <end position="10"/>
    </location>
    <ligand>
        <name>substrate</name>
    </ligand>
</feature>
<dbReference type="HAMAP" id="MF_01629">
    <property type="entry name" value="PdxH"/>
    <property type="match status" value="1"/>
</dbReference>
<evidence type="ECO:0000256" key="7">
    <source>
        <dbReference type="PIRSR" id="PIRSR000190-2"/>
    </source>
</evidence>
<dbReference type="EC" id="1.4.3.5" evidence="5"/>
<dbReference type="UniPathway" id="UPA01068">
    <property type="reaction ID" value="UER00304"/>
</dbReference>
<evidence type="ECO:0000256" key="1">
    <source>
        <dbReference type="ARBA" id="ARBA00007301"/>
    </source>
</evidence>